<keyword evidence="7" id="KW-0175">Coiled coil</keyword>
<dbReference type="GO" id="GO:0009888">
    <property type="term" value="P:tissue development"/>
    <property type="evidence" value="ECO:0007669"/>
    <property type="project" value="TreeGrafter"/>
</dbReference>
<dbReference type="FunFam" id="2.10.25.10:FF:000130">
    <property type="entry name" value="Laminin subunit beta 1"/>
    <property type="match status" value="1"/>
</dbReference>
<evidence type="ECO:0000256" key="12">
    <source>
        <dbReference type="PROSITE-ProRule" id="PRU00460"/>
    </source>
</evidence>
<evidence type="ECO:0000259" key="13">
    <source>
        <dbReference type="PROSITE" id="PS50027"/>
    </source>
</evidence>
<protein>
    <submittedName>
        <fullName evidence="16">Laminin subunit alpha-2</fullName>
    </submittedName>
</protein>
<dbReference type="FunFam" id="2.10.25.10:FF:000189">
    <property type="entry name" value="Laminin subunit alpha 2"/>
    <property type="match status" value="1"/>
</dbReference>
<dbReference type="InterPro" id="IPR000034">
    <property type="entry name" value="Laminin_IV"/>
</dbReference>
<comment type="subcellular location">
    <subcellularLocation>
        <location evidence="1">Secreted</location>
        <location evidence="1">Extracellular space</location>
        <location evidence="1">Extracellular matrix</location>
        <location evidence="1">Basement membrane</location>
    </subcellularLocation>
</comment>
<feature type="disulfide bond" evidence="12">
    <location>
        <begin position="733"/>
        <end position="742"/>
    </location>
</feature>
<evidence type="ECO:0000313" key="17">
    <source>
        <dbReference type="Proteomes" id="UP001054945"/>
    </source>
</evidence>
<keyword evidence="5" id="KW-0677">Repeat</keyword>
<comment type="subunit">
    <text evidence="11">Laminin is a complex glycoprotein, consisting of three different polypeptide chains (alpha, beta, gamma), which are bound to each other by disulfide bonds into a cross-shaped molecule comprising one long and three short arms with globules at each end.</text>
</comment>
<dbReference type="PANTHER" id="PTHR10574">
    <property type="entry name" value="NETRIN/LAMININ-RELATED"/>
    <property type="match status" value="1"/>
</dbReference>
<comment type="caution">
    <text evidence="16">The sequence shown here is derived from an EMBL/GenBank/DDBJ whole genome shotgun (WGS) entry which is preliminary data.</text>
</comment>
<evidence type="ECO:0000256" key="6">
    <source>
        <dbReference type="ARBA" id="ARBA00022869"/>
    </source>
</evidence>
<name>A0AAV4XHR9_CAEEX</name>
<feature type="domain" description="Laminin IV type A" evidence="14">
    <location>
        <begin position="381"/>
        <end position="563"/>
    </location>
</feature>
<dbReference type="SUPFAM" id="SSF57196">
    <property type="entry name" value="EGF/Laminin"/>
    <property type="match status" value="7"/>
</dbReference>
<evidence type="ECO:0000256" key="4">
    <source>
        <dbReference type="ARBA" id="ARBA00022729"/>
    </source>
</evidence>
<dbReference type="PROSITE" id="PS50027">
    <property type="entry name" value="EGF_LAM_2"/>
    <property type="match status" value="4"/>
</dbReference>
<dbReference type="Gene3D" id="2.10.25.10">
    <property type="entry name" value="Laminin"/>
    <property type="match status" value="7"/>
</dbReference>
<dbReference type="CDD" id="cd00055">
    <property type="entry name" value="EGF_Lam"/>
    <property type="match status" value="6"/>
</dbReference>
<dbReference type="InterPro" id="IPR056863">
    <property type="entry name" value="LMN_ATRN_NET-like_EGF"/>
</dbReference>
<keyword evidence="6" id="KW-0084">Basement membrane</keyword>
<dbReference type="SMART" id="SM00281">
    <property type="entry name" value="LamB"/>
    <property type="match status" value="1"/>
</dbReference>
<dbReference type="FunFam" id="2.10.25.10:FF:000074">
    <property type="entry name" value="Laminin subunit alpha"/>
    <property type="match status" value="1"/>
</dbReference>
<dbReference type="PROSITE" id="PS01248">
    <property type="entry name" value="EGF_LAM_1"/>
    <property type="match status" value="3"/>
</dbReference>
<organism evidence="16 17">
    <name type="scientific">Caerostris extrusa</name>
    <name type="common">Bark spider</name>
    <name type="synonym">Caerostris bankana</name>
    <dbReference type="NCBI Taxonomy" id="172846"/>
    <lineage>
        <taxon>Eukaryota</taxon>
        <taxon>Metazoa</taxon>
        <taxon>Ecdysozoa</taxon>
        <taxon>Arthropoda</taxon>
        <taxon>Chelicerata</taxon>
        <taxon>Arachnida</taxon>
        <taxon>Araneae</taxon>
        <taxon>Araneomorphae</taxon>
        <taxon>Entelegynae</taxon>
        <taxon>Araneoidea</taxon>
        <taxon>Araneidae</taxon>
        <taxon>Caerostris</taxon>
    </lineage>
</organism>
<keyword evidence="2" id="KW-0964">Secreted</keyword>
<feature type="domain" description="Laminin N-terminal" evidence="15">
    <location>
        <begin position="4"/>
        <end position="255"/>
    </location>
</feature>
<evidence type="ECO:0000256" key="7">
    <source>
        <dbReference type="ARBA" id="ARBA00023054"/>
    </source>
</evidence>
<gene>
    <name evidence="16" type="primary">Lama2</name>
    <name evidence="16" type="ORF">CEXT_682441</name>
</gene>
<evidence type="ECO:0000313" key="16">
    <source>
        <dbReference type="EMBL" id="GIY93998.1"/>
    </source>
</evidence>
<dbReference type="Gene3D" id="2.60.120.260">
    <property type="entry name" value="Galactose-binding domain-like"/>
    <property type="match status" value="1"/>
</dbReference>
<keyword evidence="17" id="KW-1185">Reference proteome</keyword>
<dbReference type="SMART" id="SM00136">
    <property type="entry name" value="LamNT"/>
    <property type="match status" value="1"/>
</dbReference>
<evidence type="ECO:0000256" key="1">
    <source>
        <dbReference type="ARBA" id="ARBA00004302"/>
    </source>
</evidence>
<dbReference type="InterPro" id="IPR000742">
    <property type="entry name" value="EGF"/>
</dbReference>
<comment type="caution">
    <text evidence="12">Lacks conserved residue(s) required for the propagation of feature annotation.</text>
</comment>
<dbReference type="SMART" id="SM00180">
    <property type="entry name" value="EGF_Lam"/>
    <property type="match status" value="7"/>
</dbReference>
<feature type="domain" description="Laminin EGF-like" evidence="13">
    <location>
        <begin position="597"/>
        <end position="646"/>
    </location>
</feature>
<keyword evidence="4" id="KW-0732">Signal</keyword>
<feature type="domain" description="Laminin EGF-like" evidence="13">
    <location>
        <begin position="802"/>
        <end position="852"/>
    </location>
</feature>
<evidence type="ECO:0000256" key="3">
    <source>
        <dbReference type="ARBA" id="ARBA00022530"/>
    </source>
</evidence>
<dbReference type="PANTHER" id="PTHR10574:SF409">
    <property type="entry name" value="LAMININ SUBUNIT ALPHA-1"/>
    <property type="match status" value="1"/>
</dbReference>
<feature type="disulfide bond" evidence="12">
    <location>
        <begin position="616"/>
        <end position="625"/>
    </location>
</feature>
<dbReference type="PROSITE" id="PS51115">
    <property type="entry name" value="LAMININ_IVA"/>
    <property type="match status" value="1"/>
</dbReference>
<reference evidence="16 17" key="1">
    <citation type="submission" date="2021-06" db="EMBL/GenBank/DDBJ databases">
        <title>Caerostris extrusa draft genome.</title>
        <authorList>
            <person name="Kono N."/>
            <person name="Arakawa K."/>
        </authorList>
    </citation>
    <scope>NUCLEOTIDE SEQUENCE [LARGE SCALE GENOMIC DNA]</scope>
</reference>
<evidence type="ECO:0000256" key="8">
    <source>
        <dbReference type="ARBA" id="ARBA00023157"/>
    </source>
</evidence>
<evidence type="ECO:0000256" key="2">
    <source>
        <dbReference type="ARBA" id="ARBA00022525"/>
    </source>
</evidence>
<dbReference type="PRINTS" id="PR00011">
    <property type="entry name" value="EGFLAMININ"/>
</dbReference>
<dbReference type="Pfam" id="PF00052">
    <property type="entry name" value="Laminin_B"/>
    <property type="match status" value="1"/>
</dbReference>
<dbReference type="InterPro" id="IPR002049">
    <property type="entry name" value="LE_dom"/>
</dbReference>
<keyword evidence="10 12" id="KW-0424">Laminin EGF-like domain</keyword>
<evidence type="ECO:0000256" key="11">
    <source>
        <dbReference type="ARBA" id="ARBA00065619"/>
    </source>
</evidence>
<dbReference type="Pfam" id="PF00053">
    <property type="entry name" value="EGF_laminin"/>
    <property type="match status" value="7"/>
</dbReference>
<dbReference type="GO" id="GO:0009887">
    <property type="term" value="P:animal organ morphogenesis"/>
    <property type="evidence" value="ECO:0007669"/>
    <property type="project" value="TreeGrafter"/>
</dbReference>
<dbReference type="InterPro" id="IPR008211">
    <property type="entry name" value="Laminin_N"/>
</dbReference>
<dbReference type="EMBL" id="BPLR01017729">
    <property type="protein sequence ID" value="GIY93998.1"/>
    <property type="molecule type" value="Genomic_DNA"/>
</dbReference>
<feature type="disulfide bond" evidence="12">
    <location>
        <begin position="921"/>
        <end position="930"/>
    </location>
</feature>
<dbReference type="FunFam" id="2.10.25.10:FF:000033">
    <property type="entry name" value="Laminin subunit alpha 2"/>
    <property type="match status" value="1"/>
</dbReference>
<feature type="domain" description="Laminin EGF-like" evidence="13">
    <location>
        <begin position="899"/>
        <end position="945"/>
    </location>
</feature>
<dbReference type="AlphaFoldDB" id="A0AAV4XHR9"/>
<evidence type="ECO:0000259" key="14">
    <source>
        <dbReference type="PROSITE" id="PS51115"/>
    </source>
</evidence>
<sequence>MYTYRKGLFPSVHNLAANAIISANATCGESGPEVYCKLVEHVFMREPQCGLCDARSDNAEHRHPIINSIDGTNKWWQSPTLQNGKHFEWVTITLDLKQELYHSLRISVLISFQIAYVIVKSAISPRPGNWILEKSLDGLIYKPWQYYAINDAECWEAFGVPPTMGKPRYRSDDEVICTSYYSKLNPLEGGIYYCSICKVEITKIRTLNADLMTMQSHDPSKIDKSTTRRHHTTGINCEQCEDGYYRPLGVERSDPTPCRRCRCAGPGVTGFCIKDDSFILEGIYPGDCICKKGFLVPNVITVHWALNNILCVSLVLAVLLEQRVKQLVKGIVFAKKMLKGLIANTVNMVIYNMDAENSDGCTPCYCSGITNRCQKKMIGIQSLNGWRVSDIYGLHIVDPEYEGDYLRITNEAMLGFDNYYWMAPPEYIGKKRWVMLYSYGGDLRYVIGYTVIEDDGVQSDAPGIILESDSKRIGYYFGSRKVQGNITVTLPLQERAWSHLTAAGKRSRAVTKETFAVVMNNITRLLIRAKYHSDQIIGVLYNVEMEIADRWSSSIKKMQTVEMCECPLGYSGLSCEICEPGYRRLNDTLHKGICELCECNGHAGSCDPYTGYCINCDHNTTGHYCERCVEGFHGNPYRGTSEDCQPCACPLLNPQNNFSPICKDIVTTDGVTDYVCTACPNGYTGSKCERCAHGYFGTPGIPDGSCQPCDCTGNADTSNPNFCDHITGQCLKCIGNTGGWNCNECLEGHYGNAYHHVCKPCGCSPLGSESSICDRATGVCECKPKFVGRECDRCDSWDVFPCRCNKTGTKGGNIDQCDPVTGKCDCKPGVFGLKCDTCLEGYYSFSEKGCICEPCENSAHICDPITGSCACPPNTEGDFCQRCTSSSWGHDPIQGCTPCNCNTRGSVPESVCDVANGNCLCLEGYEGRSCDKCRFAYYHFPNCLECKCRHDGTSQCTVEGLCQCDEDGQCPCKIIPRDVMNVFALIDQFLCKQAEMVWSQTRSYNGVLKISIESRSSRRYPDPLLFKYPLIILEGNARSIVHSPFLPISGGKYSVRLHETEDVSMEIAVPISPTPASPYVAVGIEICDCPREYGGLSCQVSIGKRKLNFENSTDLFDPIGISVPCPCNGRSETCDPETGHCLLEHFVTCVQKASFGDPKTGSCHPCKCPLVDNRCSQGYYGVPTMLGGNCLPCNCNPIWLFRSSL</sequence>
<feature type="disulfide bond" evidence="12">
    <location>
        <begin position="826"/>
        <end position="835"/>
    </location>
</feature>
<dbReference type="SMART" id="SM00181">
    <property type="entry name" value="EGF"/>
    <property type="match status" value="4"/>
</dbReference>
<dbReference type="InterPro" id="IPR050440">
    <property type="entry name" value="Laminin/Netrin_ECM"/>
</dbReference>
<dbReference type="Proteomes" id="UP001054945">
    <property type="component" value="Unassembled WGS sequence"/>
</dbReference>
<evidence type="ECO:0000256" key="10">
    <source>
        <dbReference type="ARBA" id="ARBA00023292"/>
    </source>
</evidence>
<keyword evidence="3" id="KW-0272">Extracellular matrix</keyword>
<evidence type="ECO:0000256" key="5">
    <source>
        <dbReference type="ARBA" id="ARBA00022737"/>
    </source>
</evidence>
<dbReference type="GO" id="GO:0005604">
    <property type="term" value="C:basement membrane"/>
    <property type="evidence" value="ECO:0007669"/>
    <property type="project" value="UniProtKB-SubCell"/>
</dbReference>
<accession>A0AAV4XHR9</accession>
<dbReference type="FunFam" id="2.10.25.10:FF:000135">
    <property type="entry name" value="Laminin subunit beta 4"/>
    <property type="match status" value="1"/>
</dbReference>
<keyword evidence="8 12" id="KW-1015">Disulfide bond</keyword>
<dbReference type="Pfam" id="PF00055">
    <property type="entry name" value="Laminin_N"/>
    <property type="match status" value="1"/>
</dbReference>
<keyword evidence="9" id="KW-0325">Glycoprotein</keyword>
<evidence type="ECO:0000259" key="15">
    <source>
        <dbReference type="PROSITE" id="PS51117"/>
    </source>
</evidence>
<dbReference type="FunFam" id="2.10.25.10:FF:000106">
    <property type="entry name" value="Heparan sulfate proteoglycan 2"/>
    <property type="match status" value="1"/>
</dbReference>
<proteinExistence type="predicted"/>
<dbReference type="PROSITE" id="PS51117">
    <property type="entry name" value="LAMININ_NTER"/>
    <property type="match status" value="1"/>
</dbReference>
<dbReference type="Pfam" id="PF24973">
    <property type="entry name" value="EGF_LMN_ATRN"/>
    <property type="match status" value="1"/>
</dbReference>
<evidence type="ECO:0000256" key="9">
    <source>
        <dbReference type="ARBA" id="ARBA00023180"/>
    </source>
</evidence>
<feature type="domain" description="Laminin EGF-like" evidence="13">
    <location>
        <begin position="709"/>
        <end position="760"/>
    </location>
</feature>